<protein>
    <submittedName>
        <fullName evidence="2">Uncharacterized protein</fullName>
    </submittedName>
</protein>
<keyword evidence="3" id="KW-1185">Reference proteome</keyword>
<feature type="region of interest" description="Disordered" evidence="1">
    <location>
        <begin position="24"/>
        <end position="55"/>
    </location>
</feature>
<organism evidence="2 3">
    <name type="scientific">Trifolium medium</name>
    <dbReference type="NCBI Taxonomy" id="97028"/>
    <lineage>
        <taxon>Eukaryota</taxon>
        <taxon>Viridiplantae</taxon>
        <taxon>Streptophyta</taxon>
        <taxon>Embryophyta</taxon>
        <taxon>Tracheophyta</taxon>
        <taxon>Spermatophyta</taxon>
        <taxon>Magnoliopsida</taxon>
        <taxon>eudicotyledons</taxon>
        <taxon>Gunneridae</taxon>
        <taxon>Pentapetalae</taxon>
        <taxon>rosids</taxon>
        <taxon>fabids</taxon>
        <taxon>Fabales</taxon>
        <taxon>Fabaceae</taxon>
        <taxon>Papilionoideae</taxon>
        <taxon>50 kb inversion clade</taxon>
        <taxon>NPAAA clade</taxon>
        <taxon>Hologalegina</taxon>
        <taxon>IRL clade</taxon>
        <taxon>Trifolieae</taxon>
        <taxon>Trifolium</taxon>
    </lineage>
</organism>
<gene>
    <name evidence="2" type="ORF">A2U01_0020233</name>
</gene>
<dbReference type="AlphaFoldDB" id="A0A392NHG3"/>
<dbReference type="EMBL" id="LXQA010039716">
    <property type="protein sequence ID" value="MCH99222.1"/>
    <property type="molecule type" value="Genomic_DNA"/>
</dbReference>
<sequence>MSYLNNIVQHLLFTKNAVILPVRNSKSKSSPEMKKRQSSSVFSGVAADDDDDGFR</sequence>
<evidence type="ECO:0000313" key="3">
    <source>
        <dbReference type="Proteomes" id="UP000265520"/>
    </source>
</evidence>
<dbReference type="Proteomes" id="UP000265520">
    <property type="component" value="Unassembled WGS sequence"/>
</dbReference>
<proteinExistence type="predicted"/>
<evidence type="ECO:0000313" key="2">
    <source>
        <dbReference type="EMBL" id="MCH99222.1"/>
    </source>
</evidence>
<feature type="non-terminal residue" evidence="2">
    <location>
        <position position="55"/>
    </location>
</feature>
<reference evidence="2 3" key="1">
    <citation type="journal article" date="2018" name="Front. Plant Sci.">
        <title>Red Clover (Trifolium pratense) and Zigzag Clover (T. medium) - A Picture of Genomic Similarities and Differences.</title>
        <authorList>
            <person name="Dluhosova J."/>
            <person name="Istvanek J."/>
            <person name="Nedelnik J."/>
            <person name="Repkova J."/>
        </authorList>
    </citation>
    <scope>NUCLEOTIDE SEQUENCE [LARGE SCALE GENOMIC DNA]</scope>
    <source>
        <strain evidence="3">cv. 10/8</strain>
        <tissue evidence="2">Leaf</tissue>
    </source>
</reference>
<comment type="caution">
    <text evidence="2">The sequence shown here is derived from an EMBL/GenBank/DDBJ whole genome shotgun (WGS) entry which is preliminary data.</text>
</comment>
<accession>A0A392NHG3</accession>
<evidence type="ECO:0000256" key="1">
    <source>
        <dbReference type="SAM" id="MobiDB-lite"/>
    </source>
</evidence>
<name>A0A392NHG3_9FABA</name>